<dbReference type="InterPro" id="IPR028098">
    <property type="entry name" value="Glyco_trans_4-like_N"/>
</dbReference>
<evidence type="ECO:0000313" key="4">
    <source>
        <dbReference type="Proteomes" id="UP001172142"/>
    </source>
</evidence>
<dbReference type="RefSeq" id="WP_301854959.1">
    <property type="nucleotide sequence ID" value="NZ_JAUJWU010000001.1"/>
</dbReference>
<protein>
    <submittedName>
        <fullName evidence="3">Glycosyltransferase family 4 protein</fullName>
    </submittedName>
</protein>
<dbReference type="PANTHER" id="PTHR45947:SF3">
    <property type="entry name" value="SULFOQUINOVOSYL TRANSFERASE SQD2"/>
    <property type="match status" value="1"/>
</dbReference>
<dbReference type="SUPFAM" id="SSF53756">
    <property type="entry name" value="UDP-Glycosyltransferase/glycogen phosphorylase"/>
    <property type="match status" value="1"/>
</dbReference>
<dbReference type="Pfam" id="PF00534">
    <property type="entry name" value="Glycos_transf_1"/>
    <property type="match status" value="1"/>
</dbReference>
<dbReference type="PANTHER" id="PTHR45947">
    <property type="entry name" value="SULFOQUINOVOSYL TRANSFERASE SQD2"/>
    <property type="match status" value="1"/>
</dbReference>
<evidence type="ECO:0000259" key="2">
    <source>
        <dbReference type="Pfam" id="PF13579"/>
    </source>
</evidence>
<keyword evidence="4" id="KW-1185">Reference proteome</keyword>
<evidence type="ECO:0000259" key="1">
    <source>
        <dbReference type="Pfam" id="PF00534"/>
    </source>
</evidence>
<dbReference type="InterPro" id="IPR001296">
    <property type="entry name" value="Glyco_trans_1"/>
</dbReference>
<sequence>MGSKVIQAVTVSESLYFMKGQLKYLAACGYDIKAMSSNGSYVERFEKQEETRVLLIEMEREISLLKDFKSLVKCIRIIRKEKPDIVNASTPKAGLIVTLAAYICRVPIRIYTLRGLRMETTNGLKRQILVAAEKVAAGASTHCLAVSDSLKSRIAEFGIAPIEKISVLGKGSGDGFNIAEFQKTAEVEETIKANRKEYGLTEEHVVLGFVGRMTKDKGITELIDSFLALHKTHPNLRLLLIGDYEMADPVEERIQKEIKENPYIIHTGYQGNPVPFYHMMDVFVFLTKREGFGNVAIEAALSKVPVIAANVTGAKDTIVDGKTGFLADPENPLDILEKLELLILAPEIRRQMGEQGYKWAIENFSNQVMWKELDRYYQTCLADSLKPAGQTHI</sequence>
<dbReference type="CDD" id="cd03808">
    <property type="entry name" value="GT4_CapM-like"/>
    <property type="match status" value="1"/>
</dbReference>
<dbReference type="EMBL" id="JAUJWU010000001">
    <property type="protein sequence ID" value="MDN7244540.1"/>
    <property type="molecule type" value="Genomic_DNA"/>
</dbReference>
<dbReference type="Pfam" id="PF13579">
    <property type="entry name" value="Glyco_trans_4_4"/>
    <property type="match status" value="1"/>
</dbReference>
<feature type="domain" description="Glycosyltransferase subfamily 4-like N-terminal" evidence="2">
    <location>
        <begin position="22"/>
        <end position="168"/>
    </location>
</feature>
<comment type="caution">
    <text evidence="3">The sequence shown here is derived from an EMBL/GenBank/DDBJ whole genome shotgun (WGS) entry which is preliminary data.</text>
</comment>
<organism evidence="3 4">
    <name type="scientific">Planococcus shenhongbingii</name>
    <dbReference type="NCBI Taxonomy" id="3058398"/>
    <lineage>
        <taxon>Bacteria</taxon>
        <taxon>Bacillati</taxon>
        <taxon>Bacillota</taxon>
        <taxon>Bacilli</taxon>
        <taxon>Bacillales</taxon>
        <taxon>Caryophanaceae</taxon>
        <taxon>Planococcus</taxon>
    </lineage>
</organism>
<dbReference type="Gene3D" id="3.40.50.2000">
    <property type="entry name" value="Glycogen Phosphorylase B"/>
    <property type="match status" value="2"/>
</dbReference>
<name>A0ABT8N9G9_9BACL</name>
<dbReference type="Proteomes" id="UP001172142">
    <property type="component" value="Unassembled WGS sequence"/>
</dbReference>
<proteinExistence type="predicted"/>
<feature type="domain" description="Glycosyl transferase family 1" evidence="1">
    <location>
        <begin position="192"/>
        <end position="359"/>
    </location>
</feature>
<accession>A0ABT8N9G9</accession>
<reference evidence="3 4" key="1">
    <citation type="submission" date="2023-07" db="EMBL/GenBank/DDBJ databases">
        <title>Novel species in genus Planococcus.</title>
        <authorList>
            <person name="Ning S."/>
        </authorList>
    </citation>
    <scope>NUCLEOTIDE SEQUENCE [LARGE SCALE GENOMIC DNA]</scope>
    <source>
        <strain evidence="3 4">N017</strain>
    </source>
</reference>
<gene>
    <name evidence="3" type="ORF">QWY13_03460</name>
</gene>
<dbReference type="InterPro" id="IPR050194">
    <property type="entry name" value="Glycosyltransferase_grp1"/>
</dbReference>
<evidence type="ECO:0000313" key="3">
    <source>
        <dbReference type="EMBL" id="MDN7244540.1"/>
    </source>
</evidence>